<evidence type="ECO:0000313" key="2">
    <source>
        <dbReference type="Proteomes" id="UP001186974"/>
    </source>
</evidence>
<reference evidence="1" key="1">
    <citation type="submission" date="2024-09" db="EMBL/GenBank/DDBJ databases">
        <title>Black Yeasts Isolated from many extreme environments.</title>
        <authorList>
            <person name="Coleine C."/>
            <person name="Stajich J.E."/>
            <person name="Selbmann L."/>
        </authorList>
    </citation>
    <scope>NUCLEOTIDE SEQUENCE</scope>
    <source>
        <strain evidence="1">CCFEE 5737</strain>
    </source>
</reference>
<evidence type="ECO:0000313" key="1">
    <source>
        <dbReference type="EMBL" id="KAK3077266.1"/>
    </source>
</evidence>
<comment type="caution">
    <text evidence="1">The sequence shown here is derived from an EMBL/GenBank/DDBJ whole genome shotgun (WGS) entry which is preliminary data.</text>
</comment>
<organism evidence="1 2">
    <name type="scientific">Coniosporium uncinatum</name>
    <dbReference type="NCBI Taxonomy" id="93489"/>
    <lineage>
        <taxon>Eukaryota</taxon>
        <taxon>Fungi</taxon>
        <taxon>Dikarya</taxon>
        <taxon>Ascomycota</taxon>
        <taxon>Pezizomycotina</taxon>
        <taxon>Dothideomycetes</taxon>
        <taxon>Dothideomycetes incertae sedis</taxon>
        <taxon>Coniosporium</taxon>
    </lineage>
</organism>
<dbReference type="Proteomes" id="UP001186974">
    <property type="component" value="Unassembled WGS sequence"/>
</dbReference>
<sequence length="79" mass="8733">MPTSTDSKDYTPRQCLRVPYMLIRSQNGGIARPNVSIRSRTLRNPLPSKAIGPAFFSTSSRQLKEDKSPSANIQPSPDT</sequence>
<proteinExistence type="predicted"/>
<accession>A0ACC3DKS8</accession>
<gene>
    <name evidence="1" type="ORF">LTS18_010780</name>
</gene>
<name>A0ACC3DKS8_9PEZI</name>
<keyword evidence="2" id="KW-1185">Reference proteome</keyword>
<feature type="non-terminal residue" evidence="1">
    <location>
        <position position="79"/>
    </location>
</feature>
<protein>
    <submittedName>
        <fullName evidence="1">Uncharacterized protein</fullName>
    </submittedName>
</protein>
<dbReference type="EMBL" id="JAWDJW010003040">
    <property type="protein sequence ID" value="KAK3077266.1"/>
    <property type="molecule type" value="Genomic_DNA"/>
</dbReference>